<gene>
    <name evidence="1" type="ORF">P872_09765</name>
</gene>
<protein>
    <recommendedName>
        <fullName evidence="3">CHRD domain-containing protein</fullName>
    </recommendedName>
</protein>
<organism evidence="1 2">
    <name type="scientific">Rhodonellum psychrophilum GCM71 = DSM 17998</name>
    <dbReference type="NCBI Taxonomy" id="1123057"/>
    <lineage>
        <taxon>Bacteria</taxon>
        <taxon>Pseudomonadati</taxon>
        <taxon>Bacteroidota</taxon>
        <taxon>Cytophagia</taxon>
        <taxon>Cytophagales</taxon>
        <taxon>Cytophagaceae</taxon>
        <taxon>Rhodonellum</taxon>
    </lineage>
</organism>
<dbReference type="PROSITE" id="PS51257">
    <property type="entry name" value="PROKAR_LIPOPROTEIN"/>
    <property type="match status" value="1"/>
</dbReference>
<sequence>MKKLAFYLLMAVVLVSCQPEEEQKYTSNKLEYALYQGSEFDYQGKVNVRELANGSLELSIVLSGKKDAGEYFFPTHLHFGGFDSPDAPIAHLLNPVNIKDLKSETVLGPLSDGRNLTFSDFKNFDGHIKVHLADSGPEYGVILSVGNVGNNDNSLDAFNREMITVCSPYLGN</sequence>
<name>U5BUL2_9BACT</name>
<dbReference type="AlphaFoldDB" id="U5BUL2"/>
<dbReference type="eggNOG" id="COG2032">
    <property type="taxonomic scope" value="Bacteria"/>
</dbReference>
<dbReference type="EMBL" id="AWXR01000047">
    <property type="protein sequence ID" value="ERM81563.1"/>
    <property type="molecule type" value="Genomic_DNA"/>
</dbReference>
<accession>U5BUL2</accession>
<evidence type="ECO:0000313" key="1">
    <source>
        <dbReference type="EMBL" id="ERM81563.1"/>
    </source>
</evidence>
<evidence type="ECO:0000313" key="2">
    <source>
        <dbReference type="Proteomes" id="UP000016843"/>
    </source>
</evidence>
<keyword evidence="2" id="KW-1185">Reference proteome</keyword>
<comment type="caution">
    <text evidence="1">The sequence shown here is derived from an EMBL/GenBank/DDBJ whole genome shotgun (WGS) entry which is preliminary data.</text>
</comment>
<dbReference type="Proteomes" id="UP000016843">
    <property type="component" value="Unassembled WGS sequence"/>
</dbReference>
<proteinExistence type="predicted"/>
<dbReference type="RefSeq" id="WP_019600314.1">
    <property type="nucleotide sequence ID" value="NZ_AWXR01000047.1"/>
</dbReference>
<dbReference type="OrthoDB" id="1451403at2"/>
<reference evidence="1 2" key="1">
    <citation type="journal article" date="2013" name="Genome Announc.">
        <title>Draft Genome Sequence of the Psychrophilic and Alkaliphilic Rhodonellum psychrophilum Strain GCM71T.</title>
        <authorList>
            <person name="Hauptmann A.L."/>
            <person name="Glaring M.A."/>
            <person name="Hallin P.F."/>
            <person name="Prieme A."/>
            <person name="Stougaard P."/>
        </authorList>
    </citation>
    <scope>NUCLEOTIDE SEQUENCE [LARGE SCALE GENOMIC DNA]</scope>
    <source>
        <strain evidence="1 2">GCM71</strain>
    </source>
</reference>
<evidence type="ECO:0008006" key="3">
    <source>
        <dbReference type="Google" id="ProtNLM"/>
    </source>
</evidence>